<proteinExistence type="predicted"/>
<evidence type="ECO:0000313" key="1">
    <source>
        <dbReference type="EMBL" id="OIR10999.1"/>
    </source>
</evidence>
<gene>
    <name evidence="1" type="ORF">GALL_71700</name>
</gene>
<dbReference type="EMBL" id="MLJW01000021">
    <property type="protein sequence ID" value="OIR10999.1"/>
    <property type="molecule type" value="Genomic_DNA"/>
</dbReference>
<reference evidence="1" key="1">
    <citation type="submission" date="2016-10" db="EMBL/GenBank/DDBJ databases">
        <title>Sequence of Gallionella enrichment culture.</title>
        <authorList>
            <person name="Poehlein A."/>
            <person name="Muehling M."/>
            <person name="Daniel R."/>
        </authorList>
    </citation>
    <scope>NUCLEOTIDE SEQUENCE</scope>
</reference>
<dbReference type="AlphaFoldDB" id="A0A1J5SRC2"/>
<protein>
    <submittedName>
        <fullName evidence="1">Uncharacterized protein</fullName>
    </submittedName>
</protein>
<organism evidence="1">
    <name type="scientific">mine drainage metagenome</name>
    <dbReference type="NCBI Taxonomy" id="410659"/>
    <lineage>
        <taxon>unclassified sequences</taxon>
        <taxon>metagenomes</taxon>
        <taxon>ecological metagenomes</taxon>
    </lineage>
</organism>
<accession>A0A1J5SRC2</accession>
<name>A0A1J5SRC2_9ZZZZ</name>
<sequence length="142" mass="15877">MRKQTRRTVRQLRIPITKGLHDQFAQEMHFSLMKANLGHFSTVEFDKIGRCFNTIYGALDLKPPKDKSLLVAIEGAMRAMNECAARGDTSGIWTLRITELAAVRAGVKKAEEALALLDVTTVYQAMKLLDAERAAETERKVA</sequence>
<comment type="caution">
    <text evidence="1">The sequence shown here is derived from an EMBL/GenBank/DDBJ whole genome shotgun (WGS) entry which is preliminary data.</text>
</comment>